<dbReference type="PANTHER" id="PTHR30547:SF0">
    <property type="entry name" value="BLR8175 PROTEIN"/>
    <property type="match status" value="1"/>
</dbReference>
<dbReference type="EMBL" id="CP093326">
    <property type="protein sequence ID" value="UNK44616.1"/>
    <property type="molecule type" value="Genomic_DNA"/>
</dbReference>
<feature type="domain" description="YhcG N-terminal" evidence="1">
    <location>
        <begin position="2"/>
        <end position="79"/>
    </location>
</feature>
<dbReference type="PANTHER" id="PTHR30547">
    <property type="entry name" value="UNCHARACTERIZED PROTEIN YHCG-RELATED"/>
    <property type="match status" value="1"/>
</dbReference>
<protein>
    <submittedName>
        <fullName evidence="2">DUF1016 N-terminal domain-containing protein</fullName>
    </submittedName>
</protein>
<dbReference type="InterPro" id="IPR053148">
    <property type="entry name" value="PD-DEXK-like_domain"/>
</dbReference>
<evidence type="ECO:0000313" key="3">
    <source>
        <dbReference type="Proteomes" id="UP000829069"/>
    </source>
</evidence>
<proteinExistence type="predicted"/>
<dbReference type="InterPro" id="IPR041527">
    <property type="entry name" value="YhcG_N"/>
</dbReference>
<sequence>MRTVNSQLIGLYWSIGPDILQRQDAEGWGSGVIARLAEDLRAEFPDMKGFSQRNLQYMRTMAEAWGSEANVPQAVAQLP</sequence>
<evidence type="ECO:0000259" key="1">
    <source>
        <dbReference type="Pfam" id="PF17761"/>
    </source>
</evidence>
<name>A0ABY3W421_9MICC</name>
<keyword evidence="3" id="KW-1185">Reference proteome</keyword>
<accession>A0ABY3W421</accession>
<dbReference type="RefSeq" id="WP_241913043.1">
    <property type="nucleotide sequence ID" value="NZ_CP093326.1"/>
</dbReference>
<dbReference type="Pfam" id="PF17761">
    <property type="entry name" value="DUF1016_N"/>
    <property type="match status" value="1"/>
</dbReference>
<organism evidence="2 3">
    <name type="scientific">Arthrobacter sulfonylureivorans</name>
    <dbReference type="NCBI Taxonomy" id="2486855"/>
    <lineage>
        <taxon>Bacteria</taxon>
        <taxon>Bacillati</taxon>
        <taxon>Actinomycetota</taxon>
        <taxon>Actinomycetes</taxon>
        <taxon>Micrococcales</taxon>
        <taxon>Micrococcaceae</taxon>
        <taxon>Arthrobacter</taxon>
    </lineage>
</organism>
<evidence type="ECO:0000313" key="2">
    <source>
        <dbReference type="EMBL" id="UNK44616.1"/>
    </source>
</evidence>
<reference evidence="2 3" key="1">
    <citation type="submission" date="2022-03" db="EMBL/GenBank/DDBJ databases">
        <title>Isotopic signatures of nitrous oxide derived from detoxification processes.</title>
        <authorList>
            <person name="Behrendt U."/>
            <person name="Buchen C."/>
            <person name="Well R."/>
            <person name="Ulrich A."/>
            <person name="Rohe L."/>
            <person name="Kolb S."/>
            <person name="Schloter M."/>
            <person name="Horn M.A."/>
            <person name="Augustin J."/>
        </authorList>
    </citation>
    <scope>NUCLEOTIDE SEQUENCE [LARGE SCALE GENOMIC DNA]</scope>
    <source>
        <strain evidence="2 3">S4-C24</strain>
    </source>
</reference>
<dbReference type="Proteomes" id="UP000829069">
    <property type="component" value="Chromosome"/>
</dbReference>
<gene>
    <name evidence="2" type="ORF">MNQ99_11540</name>
</gene>